<comment type="caution">
    <text evidence="1">The sequence shown here is derived from an EMBL/GenBank/DDBJ whole genome shotgun (WGS) entry which is preliminary data.</text>
</comment>
<accession>A0A7W6PSU6</accession>
<evidence type="ECO:0000313" key="2">
    <source>
        <dbReference type="Proteomes" id="UP000519897"/>
    </source>
</evidence>
<protein>
    <recommendedName>
        <fullName evidence="3">Thermonuclease family protein</fullName>
    </recommendedName>
</protein>
<sequence>MRTIFLMIMQIAAAMALCGWLFWLAISLANSPRPPAQQSIANDLAVAWTTVPTRVDRQTQNFEVIADPFQFSLRVAARPQMAGSASFIVGEKVYLFDGVTGYQPRELCQEAGGARTACGNRAIAAAVSFLSNRWLQCRTLEIGRFVELIRCKLNGRDLTEELIRRNLARPAVSALALD</sequence>
<dbReference type="AlphaFoldDB" id="A0A7W6PSU6"/>
<proteinExistence type="predicted"/>
<organism evidence="1 2">
    <name type="scientific">Rhizobium rhizoryzae</name>
    <dbReference type="NCBI Taxonomy" id="451876"/>
    <lineage>
        <taxon>Bacteria</taxon>
        <taxon>Pseudomonadati</taxon>
        <taxon>Pseudomonadota</taxon>
        <taxon>Alphaproteobacteria</taxon>
        <taxon>Hyphomicrobiales</taxon>
        <taxon>Rhizobiaceae</taxon>
        <taxon>Rhizobium/Agrobacterium group</taxon>
        <taxon>Rhizobium</taxon>
    </lineage>
</organism>
<dbReference type="Proteomes" id="UP000519897">
    <property type="component" value="Unassembled WGS sequence"/>
</dbReference>
<dbReference type="EMBL" id="JACIEC010000014">
    <property type="protein sequence ID" value="MBB4145918.1"/>
    <property type="molecule type" value="Genomic_DNA"/>
</dbReference>
<evidence type="ECO:0008006" key="3">
    <source>
        <dbReference type="Google" id="ProtNLM"/>
    </source>
</evidence>
<keyword evidence="2" id="KW-1185">Reference proteome</keyword>
<reference evidence="1 2" key="1">
    <citation type="submission" date="2020-08" db="EMBL/GenBank/DDBJ databases">
        <title>Genomic Encyclopedia of Type Strains, Phase IV (KMG-IV): sequencing the most valuable type-strain genomes for metagenomic binning, comparative biology and taxonomic classification.</title>
        <authorList>
            <person name="Goeker M."/>
        </authorList>
    </citation>
    <scope>NUCLEOTIDE SEQUENCE [LARGE SCALE GENOMIC DNA]</scope>
    <source>
        <strain evidence="1 2">DSM 29514</strain>
    </source>
</reference>
<evidence type="ECO:0000313" key="1">
    <source>
        <dbReference type="EMBL" id="MBB4145918.1"/>
    </source>
</evidence>
<dbReference type="RefSeq" id="WP_165130581.1">
    <property type="nucleotide sequence ID" value="NZ_CP049248.1"/>
</dbReference>
<gene>
    <name evidence="1" type="ORF">GGQ72_004484</name>
</gene>
<name>A0A7W6PSU6_9HYPH</name>